<feature type="compositionally biased region" description="Basic and acidic residues" evidence="9">
    <location>
        <begin position="420"/>
        <end position="431"/>
    </location>
</feature>
<sequence length="611" mass="64914">MAQQYPPMHPPPQPPQRPYSPYPPTASSPVQMSPGGMGVPPANKRPRLSPNPGSPYTPYHNSPYSSMPNTPAPQHTPLPFNQPQPPEPSSFDASRGAPGSMGPPQRPADKQEKPEKEKATDINDLSDVIGASGIDLREEENYLAQTYQNQHQASSFNTSFSQSPATQSPNNSFNALSQGSFGNYPAFQGTGPVNQPAVSQKTIEEELFEKHKAAARSLAEKSQQELNDPFCRGNNIRQKIGRHTYDQGVKFNVDGLYDRISKDQPQRVNGTQATGPDGTGMVKAQAAALLDTNAPLAEILTLLSLATKERLRGILEDAYALSRSRQLGSHGVVPPEFADIATGNGTPKPTTAVPTSVTKTAWDQPDSAISPTTVPSKRPLDSDSSKNDPSRLPTPPTDTPPTPQPTVSFSSDLSSTLRKLQSEERKYEQERVKKRQKRAAAKGSDNGSAPGTPGDKTSPADLVPLKMTKKERERLAKAGQTDEVLHKAANTTANMAIGGFGKKYSWLSGGSGSGASTPSRLNTNVGGVSSGGGLSGGGGASSGGSGAGGGGSTQDRSLAARDRKWGDWREDGPKGKGIQMRDLIAALEQDGNEKKTLARALVRLKSEKSDN</sequence>
<keyword evidence="4" id="KW-0805">Transcription regulation</keyword>
<dbReference type="EMBL" id="JAUJDW010000089">
    <property type="protein sequence ID" value="KAK0640105.1"/>
    <property type="molecule type" value="Genomic_DNA"/>
</dbReference>
<dbReference type="AlphaFoldDB" id="A0AA39XUL8"/>
<feature type="region of interest" description="Disordered" evidence="9">
    <location>
        <begin position="507"/>
        <end position="578"/>
    </location>
</feature>
<evidence type="ECO:0000256" key="7">
    <source>
        <dbReference type="ARBA" id="ARBA00025346"/>
    </source>
</evidence>
<proteinExistence type="inferred from homology"/>
<feature type="compositionally biased region" description="Gly residues" evidence="9">
    <location>
        <begin position="528"/>
        <end position="552"/>
    </location>
</feature>
<feature type="compositionally biased region" description="Basic and acidic residues" evidence="9">
    <location>
        <begin position="558"/>
        <end position="574"/>
    </location>
</feature>
<feature type="compositionally biased region" description="Pro residues" evidence="9">
    <location>
        <begin position="70"/>
        <end position="88"/>
    </location>
</feature>
<feature type="compositionally biased region" description="Polar residues" evidence="9">
    <location>
        <begin position="343"/>
        <end position="375"/>
    </location>
</feature>
<dbReference type="PANTHER" id="PTHR15138:SF14">
    <property type="entry name" value="TRANSCRIPTION INITIATION FACTOR TFIID SUBUNIT 4"/>
    <property type="match status" value="1"/>
</dbReference>
<protein>
    <recommendedName>
        <fullName evidence="3">Transcription initiation factor TFIID subunit 4</fullName>
    </recommendedName>
    <alternativeName>
        <fullName evidence="8">TBP-associated factor 4</fullName>
    </alternativeName>
</protein>
<dbReference type="GO" id="GO:0006367">
    <property type="term" value="P:transcription initiation at RNA polymerase II promoter"/>
    <property type="evidence" value="ECO:0007669"/>
    <property type="project" value="TreeGrafter"/>
</dbReference>
<feature type="compositionally biased region" description="Basic and acidic residues" evidence="9">
    <location>
        <begin position="107"/>
        <end position="121"/>
    </location>
</feature>
<evidence type="ECO:0000256" key="9">
    <source>
        <dbReference type="SAM" id="MobiDB-lite"/>
    </source>
</evidence>
<dbReference type="GO" id="GO:0016251">
    <property type="term" value="F:RNA polymerase II general transcription initiation factor activity"/>
    <property type="evidence" value="ECO:0007669"/>
    <property type="project" value="TreeGrafter"/>
</dbReference>
<feature type="region of interest" description="Disordered" evidence="9">
    <location>
        <begin position="1"/>
        <end position="126"/>
    </location>
</feature>
<evidence type="ECO:0000256" key="5">
    <source>
        <dbReference type="ARBA" id="ARBA00023163"/>
    </source>
</evidence>
<evidence type="ECO:0000256" key="2">
    <source>
        <dbReference type="ARBA" id="ARBA00006178"/>
    </source>
</evidence>
<evidence type="ECO:0000256" key="4">
    <source>
        <dbReference type="ARBA" id="ARBA00023015"/>
    </source>
</evidence>
<comment type="subcellular location">
    <subcellularLocation>
        <location evidence="1">Nucleus</location>
    </subcellularLocation>
</comment>
<evidence type="ECO:0000313" key="12">
    <source>
        <dbReference type="Proteomes" id="UP001175001"/>
    </source>
</evidence>
<comment type="caution">
    <text evidence="11">The sequence shown here is derived from an EMBL/GenBank/DDBJ whole genome shotgun (WGS) entry which is preliminary data.</text>
</comment>
<name>A0AA39XUL8_9PEZI</name>
<evidence type="ECO:0000259" key="10">
    <source>
        <dbReference type="Pfam" id="PF05236"/>
    </source>
</evidence>
<dbReference type="GO" id="GO:0005669">
    <property type="term" value="C:transcription factor TFIID complex"/>
    <property type="evidence" value="ECO:0007669"/>
    <property type="project" value="InterPro"/>
</dbReference>
<evidence type="ECO:0000256" key="8">
    <source>
        <dbReference type="ARBA" id="ARBA00031747"/>
    </source>
</evidence>
<evidence type="ECO:0000256" key="3">
    <source>
        <dbReference type="ARBA" id="ARBA00017306"/>
    </source>
</evidence>
<reference evidence="11" key="1">
    <citation type="submission" date="2023-06" db="EMBL/GenBank/DDBJ databases">
        <title>Multi-omics analyses reveal the molecular pathogenesis toolkit of Lasiodiplodia hormozganensis, a cross-kingdom pathogen.</title>
        <authorList>
            <person name="Felix C."/>
            <person name="Meneses R."/>
            <person name="Goncalves M.F.M."/>
            <person name="Tilleman L."/>
            <person name="Duarte A.S."/>
            <person name="Jorrin-Novo J.V."/>
            <person name="Van De Peer Y."/>
            <person name="Deforce D."/>
            <person name="Van Nieuwerburgh F."/>
            <person name="Esteves A.C."/>
            <person name="Alves A."/>
        </authorList>
    </citation>
    <scope>NUCLEOTIDE SEQUENCE</scope>
    <source>
        <strain evidence="11">CBS 339.90</strain>
    </source>
</reference>
<dbReference type="GO" id="GO:0003677">
    <property type="term" value="F:DNA binding"/>
    <property type="evidence" value="ECO:0007669"/>
    <property type="project" value="TreeGrafter"/>
</dbReference>
<evidence type="ECO:0000256" key="1">
    <source>
        <dbReference type="ARBA" id="ARBA00004123"/>
    </source>
</evidence>
<keyword evidence="5" id="KW-0804">Transcription</keyword>
<gene>
    <name evidence="11" type="ORF">DIS24_g9667</name>
</gene>
<dbReference type="InterPro" id="IPR045144">
    <property type="entry name" value="TAF4"/>
</dbReference>
<evidence type="ECO:0000256" key="6">
    <source>
        <dbReference type="ARBA" id="ARBA00023242"/>
    </source>
</evidence>
<dbReference type="Pfam" id="PF05236">
    <property type="entry name" value="TAF4"/>
    <property type="match status" value="1"/>
</dbReference>
<dbReference type="InterPro" id="IPR007900">
    <property type="entry name" value="TAF4_C"/>
</dbReference>
<comment type="similarity">
    <text evidence="2">Belongs to the TAF4 family.</text>
</comment>
<keyword evidence="12" id="KW-1185">Reference proteome</keyword>
<organism evidence="11 12">
    <name type="scientific">Lasiodiplodia hormozganensis</name>
    <dbReference type="NCBI Taxonomy" id="869390"/>
    <lineage>
        <taxon>Eukaryota</taxon>
        <taxon>Fungi</taxon>
        <taxon>Dikarya</taxon>
        <taxon>Ascomycota</taxon>
        <taxon>Pezizomycotina</taxon>
        <taxon>Dothideomycetes</taxon>
        <taxon>Dothideomycetes incertae sedis</taxon>
        <taxon>Botryosphaeriales</taxon>
        <taxon>Botryosphaeriaceae</taxon>
        <taxon>Lasiodiplodia</taxon>
    </lineage>
</organism>
<keyword evidence="6" id="KW-0539">Nucleus</keyword>
<dbReference type="PANTHER" id="PTHR15138">
    <property type="entry name" value="TRANSCRIPTION INITIATION FACTOR TFIID SUBUNIT 4"/>
    <property type="match status" value="1"/>
</dbReference>
<evidence type="ECO:0000313" key="11">
    <source>
        <dbReference type="EMBL" id="KAK0640105.1"/>
    </source>
</evidence>
<feature type="compositionally biased region" description="Pro residues" evidence="9">
    <location>
        <begin position="7"/>
        <end position="26"/>
    </location>
</feature>
<feature type="compositionally biased region" description="Polar residues" evidence="9">
    <location>
        <begin position="59"/>
        <end position="69"/>
    </location>
</feature>
<feature type="compositionally biased region" description="Basic and acidic residues" evidence="9">
    <location>
        <begin position="378"/>
        <end position="389"/>
    </location>
</feature>
<feature type="region of interest" description="Disordered" evidence="9">
    <location>
        <begin position="154"/>
        <end position="179"/>
    </location>
</feature>
<accession>A0AA39XUL8</accession>
<feature type="domain" description="Transcription initiation factor TFIID component TAF4 C-terminal" evidence="10">
    <location>
        <begin position="297"/>
        <end position="596"/>
    </location>
</feature>
<feature type="compositionally biased region" description="Polar residues" evidence="9">
    <location>
        <begin position="407"/>
        <end position="419"/>
    </location>
</feature>
<feature type="compositionally biased region" description="Pro residues" evidence="9">
    <location>
        <begin position="392"/>
        <end position="404"/>
    </location>
</feature>
<feature type="region of interest" description="Disordered" evidence="9">
    <location>
        <begin position="336"/>
        <end position="482"/>
    </location>
</feature>
<comment type="function">
    <text evidence="7">Functions as a component of the DNA-binding general transcription factor complex TFIID. Binding of TFIID to a promoter (with or without TATA element) is the initial step in pre-initiation complex (PIC) formation. TFIID plays a key role in the regulation of gene expression by RNA polymerase II through different activities such as transcription activator interaction, core promoter recognition and selectivity, TFIIA and TFIIB interaction, chromatin modification (histone acetylation by TAF1), facilitation of DNA opening and initiation of transcription.</text>
</comment>
<dbReference type="Proteomes" id="UP001175001">
    <property type="component" value="Unassembled WGS sequence"/>
</dbReference>